<evidence type="ECO:0000313" key="3">
    <source>
        <dbReference type="EMBL" id="MBC8562410.1"/>
    </source>
</evidence>
<evidence type="ECO:0000313" key="4">
    <source>
        <dbReference type="Proteomes" id="UP000606193"/>
    </source>
</evidence>
<evidence type="ECO:0000256" key="1">
    <source>
        <dbReference type="ARBA" id="ARBA00022729"/>
    </source>
</evidence>
<organism evidence="3 4">
    <name type="scientific">Jutongia huaianensis</name>
    <dbReference type="NCBI Taxonomy" id="2763668"/>
    <lineage>
        <taxon>Bacteria</taxon>
        <taxon>Bacillati</taxon>
        <taxon>Bacillota</taxon>
        <taxon>Clostridia</taxon>
        <taxon>Lachnospirales</taxon>
        <taxon>Lachnospiraceae</taxon>
        <taxon>Jutongia</taxon>
    </lineage>
</organism>
<dbReference type="SUPFAM" id="SSF51445">
    <property type="entry name" value="(Trans)glycosidases"/>
    <property type="match status" value="1"/>
</dbReference>
<protein>
    <submittedName>
        <fullName evidence="3">Family 10 glycosylhydrolase</fullName>
    </submittedName>
</protein>
<dbReference type="InterPro" id="IPR052177">
    <property type="entry name" value="Divisome_Glycosyl_Hydrolase"/>
</dbReference>
<comment type="caution">
    <text evidence="3">The sequence shown here is derived from an EMBL/GenBank/DDBJ whole genome shotgun (WGS) entry which is preliminary data.</text>
</comment>
<accession>A0ABR7N1A4</accession>
<dbReference type="Gene3D" id="3.20.20.80">
    <property type="entry name" value="Glycosidases"/>
    <property type="match status" value="2"/>
</dbReference>
<name>A0ABR7N1A4_9FIRM</name>
<dbReference type="InterPro" id="IPR017853">
    <property type="entry name" value="GH"/>
</dbReference>
<dbReference type="InterPro" id="IPR003790">
    <property type="entry name" value="GHL10"/>
</dbReference>
<reference evidence="3 4" key="1">
    <citation type="submission" date="2020-08" db="EMBL/GenBank/DDBJ databases">
        <title>Genome public.</title>
        <authorList>
            <person name="Liu C."/>
            <person name="Sun Q."/>
        </authorList>
    </citation>
    <scope>NUCLEOTIDE SEQUENCE [LARGE SCALE GENOMIC DNA]</scope>
    <source>
        <strain evidence="3 4">NSJ-37</strain>
    </source>
</reference>
<dbReference type="RefSeq" id="WP_249297818.1">
    <property type="nucleotide sequence ID" value="NZ_JACRSX010000007.1"/>
</dbReference>
<gene>
    <name evidence="3" type="ORF">H8704_07175</name>
</gene>
<evidence type="ECO:0000259" key="2">
    <source>
        <dbReference type="Pfam" id="PF02638"/>
    </source>
</evidence>
<keyword evidence="1" id="KW-0732">Signal</keyword>
<dbReference type="PANTHER" id="PTHR43405">
    <property type="entry name" value="GLYCOSYL HYDROLASE DIGH"/>
    <property type="match status" value="1"/>
</dbReference>
<proteinExistence type="predicted"/>
<feature type="domain" description="Glycosyl hydrolase-like 10" evidence="2">
    <location>
        <begin position="166"/>
        <end position="329"/>
    </location>
</feature>
<sequence length="376" mass="42999">MTQREFRKKSIMILGLSVLLLVCMIWDSAIFSDSSGESSTANAQTQSVKKASVTSGSALITNVQAVWISFGDYKSAGLYNKSRSAFQANAEKYFKKLKKDGINTIYFHVVPCNDAIYPSKYLKWSSYMFEAAPDYDPLDILIKTAHKQDMTFHAWLNPYRRKMGVSYNPGADASLKRIQRIVTEIVRNYDVDGIHFDDYFYPAHGRGAQYNSVSTAKRKRVINRMVRTIYQTVKAQDPDILFGISPAGNIEYAESLGCDLSTWLSRDGYIDYIVPQIYWSDQYRLGGNVTPLYTKRLKKWIKLNKNNTPMYIGLATYRAGTYSSSDLGWRRKNNNLVTQIKKEKAAGCDGFVLFSSSYMYRSRAAKEMSNYRDYIR</sequence>
<dbReference type="Proteomes" id="UP000606193">
    <property type="component" value="Unassembled WGS sequence"/>
</dbReference>
<feature type="domain" description="Glycosyl hydrolase-like 10" evidence="2">
    <location>
        <begin position="64"/>
        <end position="156"/>
    </location>
</feature>
<dbReference type="EMBL" id="JACRSX010000007">
    <property type="protein sequence ID" value="MBC8562410.1"/>
    <property type="molecule type" value="Genomic_DNA"/>
</dbReference>
<dbReference type="PANTHER" id="PTHR43405:SF1">
    <property type="entry name" value="GLYCOSYL HYDROLASE DIGH"/>
    <property type="match status" value="1"/>
</dbReference>
<dbReference type="Pfam" id="PF02638">
    <property type="entry name" value="GHL10"/>
    <property type="match status" value="2"/>
</dbReference>
<keyword evidence="4" id="KW-1185">Reference proteome</keyword>